<dbReference type="VEuPathDB" id="VectorBase:GPPI049368"/>
<dbReference type="EnsemblMetazoa" id="GPPI049368-RA">
    <property type="protein sequence ID" value="GPPI049368-PA"/>
    <property type="gene ID" value="GPPI049368"/>
</dbReference>
<dbReference type="EMBL" id="JXJN01025781">
    <property type="status" value="NOT_ANNOTATED_CDS"/>
    <property type="molecule type" value="Genomic_DNA"/>
</dbReference>
<reference evidence="2" key="2">
    <citation type="submission" date="2020-05" db="UniProtKB">
        <authorList>
            <consortium name="EnsemblMetazoa"/>
        </authorList>
    </citation>
    <scope>IDENTIFICATION</scope>
    <source>
        <strain evidence="2">IAEA</strain>
    </source>
</reference>
<feature type="signal peptide" evidence="1">
    <location>
        <begin position="1"/>
        <end position="27"/>
    </location>
</feature>
<sequence>MLGVRLRFWSTCKTIFILSIFPLRCSSRMFSNNIHHNNAINAPFCVVVDGEFASSLMDRTVGIGTWIIIKLKTPKERIDHRVDCFLFAEWYLMGYNTERIDSVPASFTIKSSTNGTVDGVFDLY</sequence>
<reference evidence="3" key="1">
    <citation type="submission" date="2015-01" db="EMBL/GenBank/DDBJ databases">
        <authorList>
            <person name="Aksoy S."/>
            <person name="Warren W."/>
            <person name="Wilson R.K."/>
        </authorList>
    </citation>
    <scope>NUCLEOTIDE SEQUENCE [LARGE SCALE GENOMIC DNA]</scope>
    <source>
        <strain evidence="3">IAEA</strain>
    </source>
</reference>
<protein>
    <submittedName>
        <fullName evidence="2">Uncharacterized protein</fullName>
    </submittedName>
</protein>
<feature type="chain" id="PRO_5008405370" evidence="1">
    <location>
        <begin position="28"/>
        <end position="124"/>
    </location>
</feature>
<keyword evidence="3" id="KW-1185">Reference proteome</keyword>
<name>A0A1B0C521_9MUSC</name>
<keyword evidence="1" id="KW-0732">Signal</keyword>
<evidence type="ECO:0000256" key="1">
    <source>
        <dbReference type="SAM" id="SignalP"/>
    </source>
</evidence>
<dbReference type="Proteomes" id="UP000092460">
    <property type="component" value="Unassembled WGS sequence"/>
</dbReference>
<evidence type="ECO:0000313" key="3">
    <source>
        <dbReference type="Proteomes" id="UP000092460"/>
    </source>
</evidence>
<accession>A0A1B0C521</accession>
<dbReference type="AlphaFoldDB" id="A0A1B0C521"/>
<evidence type="ECO:0000313" key="2">
    <source>
        <dbReference type="EnsemblMetazoa" id="GPPI049368-PA"/>
    </source>
</evidence>
<organism evidence="2 3">
    <name type="scientific">Glossina palpalis gambiensis</name>
    <dbReference type="NCBI Taxonomy" id="67801"/>
    <lineage>
        <taxon>Eukaryota</taxon>
        <taxon>Metazoa</taxon>
        <taxon>Ecdysozoa</taxon>
        <taxon>Arthropoda</taxon>
        <taxon>Hexapoda</taxon>
        <taxon>Insecta</taxon>
        <taxon>Pterygota</taxon>
        <taxon>Neoptera</taxon>
        <taxon>Endopterygota</taxon>
        <taxon>Diptera</taxon>
        <taxon>Brachycera</taxon>
        <taxon>Muscomorpha</taxon>
        <taxon>Hippoboscoidea</taxon>
        <taxon>Glossinidae</taxon>
        <taxon>Glossina</taxon>
    </lineage>
</organism>
<proteinExistence type="predicted"/>